<organism evidence="2 3">
    <name type="scientific">Fusarium anthophilum</name>
    <dbReference type="NCBI Taxonomy" id="48485"/>
    <lineage>
        <taxon>Eukaryota</taxon>
        <taxon>Fungi</taxon>
        <taxon>Dikarya</taxon>
        <taxon>Ascomycota</taxon>
        <taxon>Pezizomycotina</taxon>
        <taxon>Sordariomycetes</taxon>
        <taxon>Hypocreomycetidae</taxon>
        <taxon>Hypocreales</taxon>
        <taxon>Nectriaceae</taxon>
        <taxon>Fusarium</taxon>
        <taxon>Fusarium fujikuroi species complex</taxon>
    </lineage>
</organism>
<reference evidence="2 3" key="1">
    <citation type="journal article" date="2020" name="BMC Genomics">
        <title>Correction to: Identification and distribution of gene clusters required for synthesis of sphingolipid metabolism inhibitors in diverse species of the filamentous fungus Fusarium.</title>
        <authorList>
            <person name="Kim H.S."/>
            <person name="Lohmar J.M."/>
            <person name="Busman M."/>
            <person name="Brown D.W."/>
            <person name="Naumann T.A."/>
            <person name="Divon H.H."/>
            <person name="Lysoe E."/>
            <person name="Uhlig S."/>
            <person name="Proctor R.H."/>
        </authorList>
    </citation>
    <scope>NUCLEOTIDE SEQUENCE [LARGE SCALE GENOMIC DNA]</scope>
    <source>
        <strain evidence="2 3">NRRL 25214</strain>
    </source>
</reference>
<sequence>MCGHGNSPSPPPSDNGSYEGSDDGSDDPTNPRYTPEELGALFVDFYSFLTTLHYDQSDVKIPPPTGWPQITPESCGHYKSDYAIQVLRHLPYFDSTCTAYIHFKSRLLDLTAFTPEDFKKHKDYHQGWEFWSSESGLMDASNVVCIAVGHESFSRELWLNVIDCEIFEDFHAGDMLDAVAIETFFDNLKEQYETLKLIPGRKRITIEAENVPEHDGRITEEAVKTQAEEWGTDLDIQYIRQVYRDYGWPESFRFQEASNVIDDWLTPLGEGARGGPRGLAWQQSPPDWDSSRWT</sequence>
<feature type="compositionally biased region" description="Polar residues" evidence="1">
    <location>
        <begin position="281"/>
        <end position="294"/>
    </location>
</feature>
<evidence type="ECO:0000313" key="2">
    <source>
        <dbReference type="EMBL" id="KAF5244280.1"/>
    </source>
</evidence>
<comment type="caution">
    <text evidence="2">The sequence shown here is derived from an EMBL/GenBank/DDBJ whole genome shotgun (WGS) entry which is preliminary data.</text>
</comment>
<proteinExistence type="predicted"/>
<name>A0A8H5E230_9HYPO</name>
<evidence type="ECO:0000313" key="3">
    <source>
        <dbReference type="Proteomes" id="UP000573603"/>
    </source>
</evidence>
<protein>
    <submittedName>
        <fullName evidence="2">Uncharacterized protein</fullName>
    </submittedName>
</protein>
<gene>
    <name evidence="2" type="ORF">FANTH_7790</name>
</gene>
<accession>A0A8H5E230</accession>
<keyword evidence="3" id="KW-1185">Reference proteome</keyword>
<feature type="region of interest" description="Disordered" evidence="1">
    <location>
        <begin position="274"/>
        <end position="294"/>
    </location>
</feature>
<dbReference type="AlphaFoldDB" id="A0A8H5E230"/>
<feature type="region of interest" description="Disordered" evidence="1">
    <location>
        <begin position="1"/>
        <end position="33"/>
    </location>
</feature>
<dbReference type="Proteomes" id="UP000573603">
    <property type="component" value="Unassembled WGS sequence"/>
</dbReference>
<dbReference type="EMBL" id="JABEVY010000178">
    <property type="protein sequence ID" value="KAF5244280.1"/>
    <property type="molecule type" value="Genomic_DNA"/>
</dbReference>
<evidence type="ECO:0000256" key="1">
    <source>
        <dbReference type="SAM" id="MobiDB-lite"/>
    </source>
</evidence>